<evidence type="ECO:0000313" key="11">
    <source>
        <dbReference type="Proteomes" id="UP000015500"/>
    </source>
</evidence>
<evidence type="ECO:0000313" key="10">
    <source>
        <dbReference type="EMBL" id="AGT32540.1"/>
    </source>
</evidence>
<keyword evidence="5" id="KW-0472">Membrane</keyword>
<evidence type="ECO:0000256" key="3">
    <source>
        <dbReference type="ARBA" id="ARBA00022544"/>
    </source>
</evidence>
<dbReference type="EMBL" id="CP006254">
    <property type="protein sequence ID" value="AGT32540.1"/>
    <property type="molecule type" value="Genomic_DNA"/>
</dbReference>
<dbReference type="Gene3D" id="3.30.300.210">
    <property type="entry name" value="Nutrient germinant receptor protein C, domain 3"/>
    <property type="match status" value="1"/>
</dbReference>
<protein>
    <recommendedName>
        <fullName evidence="12">Ger(X)C family spore germination protein</fullName>
    </recommendedName>
</protein>
<evidence type="ECO:0000259" key="9">
    <source>
        <dbReference type="Pfam" id="PF25198"/>
    </source>
</evidence>
<keyword evidence="6" id="KW-0564">Palmitate</keyword>
<dbReference type="PROSITE" id="PS51257">
    <property type="entry name" value="PROKAR_LIPOPROTEIN"/>
    <property type="match status" value="1"/>
</dbReference>
<dbReference type="Pfam" id="PF05504">
    <property type="entry name" value="Spore_GerAC"/>
    <property type="match status" value="1"/>
</dbReference>
<evidence type="ECO:0000256" key="4">
    <source>
        <dbReference type="ARBA" id="ARBA00022729"/>
    </source>
</evidence>
<dbReference type="Proteomes" id="UP000015500">
    <property type="component" value="Chromosome"/>
</dbReference>
<dbReference type="PANTHER" id="PTHR35789:SF1">
    <property type="entry name" value="SPORE GERMINATION PROTEIN B3"/>
    <property type="match status" value="1"/>
</dbReference>
<accession>S5ZE43</accession>
<evidence type="ECO:0000256" key="5">
    <source>
        <dbReference type="ARBA" id="ARBA00023136"/>
    </source>
</evidence>
<evidence type="ECO:0008006" key="12">
    <source>
        <dbReference type="Google" id="ProtNLM"/>
    </source>
</evidence>
<dbReference type="InterPro" id="IPR008844">
    <property type="entry name" value="Spore_GerAC-like"/>
</dbReference>
<evidence type="ECO:0000256" key="2">
    <source>
        <dbReference type="ARBA" id="ARBA00007886"/>
    </source>
</evidence>
<name>S5ZE43_GEOG3</name>
<keyword evidence="3" id="KW-0309">Germination</keyword>
<dbReference type="HOGENOM" id="CLU_051140_0_0_9"/>
<dbReference type="AlphaFoldDB" id="S5ZE43"/>
<reference evidence="10 11" key="1">
    <citation type="journal article" date="2014" name="Genome Announc.">
        <title>Complete Genome Sequence of the Thermophilic Polychlorinated Biphenyl Degrader Geobacillus sp. Strain JF8 (NBRC 109937).</title>
        <authorList>
            <person name="Shintani M."/>
            <person name="Ohtsubo Y."/>
            <person name="Fukuda K."/>
            <person name="Hosoyama A."/>
            <person name="Ohji S."/>
            <person name="Yamazoe A."/>
            <person name="Fujita N."/>
            <person name="Nagata Y."/>
            <person name="Tsuda M."/>
            <person name="Hatta T."/>
            <person name="Kimbara K."/>
        </authorList>
    </citation>
    <scope>NUCLEOTIDE SEQUENCE [LARGE SCALE GENOMIC DNA]</scope>
    <source>
        <strain evidence="10 11">JF8</strain>
    </source>
</reference>
<dbReference type="InterPro" id="IPR038501">
    <property type="entry name" value="Spore_GerAC_C_sf"/>
</dbReference>
<organism evidence="10 11">
    <name type="scientific">Geobacillus genomosp. 3</name>
    <dbReference type="NCBI Taxonomy" id="1921421"/>
    <lineage>
        <taxon>Bacteria</taxon>
        <taxon>Bacillati</taxon>
        <taxon>Bacillota</taxon>
        <taxon>Bacilli</taxon>
        <taxon>Bacillales</taxon>
        <taxon>Anoxybacillaceae</taxon>
        <taxon>Geobacillus</taxon>
    </lineage>
</organism>
<dbReference type="PANTHER" id="PTHR35789">
    <property type="entry name" value="SPORE GERMINATION PROTEIN B3"/>
    <property type="match status" value="1"/>
</dbReference>
<keyword evidence="11" id="KW-1185">Reference proteome</keyword>
<comment type="similarity">
    <text evidence="2">Belongs to the GerABKC lipoprotein family.</text>
</comment>
<dbReference type="PATRIC" id="fig|1345697.3.peg.2222"/>
<feature type="domain" description="Spore germination GerAC-like C-terminal" evidence="8">
    <location>
        <begin position="222"/>
        <end position="386"/>
    </location>
</feature>
<evidence type="ECO:0000256" key="7">
    <source>
        <dbReference type="ARBA" id="ARBA00023288"/>
    </source>
</evidence>
<dbReference type="STRING" id="1921421.M493_11460"/>
<evidence type="ECO:0000256" key="1">
    <source>
        <dbReference type="ARBA" id="ARBA00004635"/>
    </source>
</evidence>
<dbReference type="KEGG" id="gjf:M493_11460"/>
<dbReference type="GO" id="GO:0016020">
    <property type="term" value="C:membrane"/>
    <property type="evidence" value="ECO:0007669"/>
    <property type="project" value="UniProtKB-SubCell"/>
</dbReference>
<proteinExistence type="inferred from homology"/>
<sequence>MMIGGKAQRAVALLLISINLIVLGGCWDRKEVNDIALVLGIGIDQVKNGKIRLTVEIAVPRVIGGGQGAGGGGGGGGQGETIVRSGTGITIADAIAQLQERLPRRLFWGHMKVIVFGERIAKAGIREHLDFLVRHPQTRIRSNVLVSKGTAKGVLELIPPIEQSSSEVLREMAESRTLLRKTVKETLQMLSGEAEAALLPMVKVLPPEKGKKEIETVAFIYGTAIFKKDRMVGQIDDYATRGVLWIRNEIKQAHVTVKIPGEKGSITSRMIRSHTDIVPKYEKGRWKIVVNVTTEDDIVLNGTKLNLLSEKNVKRVEKQLEKDIDRRMRHALNQVQKEMNVDVFGFAEAIHKKYPWQWRHLKKRWDDLFPDLPVELNTTVRVRRPGMNFPPQGLPEQEVKTS</sequence>
<evidence type="ECO:0000259" key="8">
    <source>
        <dbReference type="Pfam" id="PF05504"/>
    </source>
</evidence>
<keyword evidence="7" id="KW-0449">Lipoprotein</keyword>
<keyword evidence="4" id="KW-0732">Signal</keyword>
<dbReference type="GO" id="GO:0009847">
    <property type="term" value="P:spore germination"/>
    <property type="evidence" value="ECO:0007669"/>
    <property type="project" value="InterPro"/>
</dbReference>
<dbReference type="Gene3D" id="6.20.190.10">
    <property type="entry name" value="Nutrient germinant receptor protein C, domain 1"/>
    <property type="match status" value="1"/>
</dbReference>
<gene>
    <name evidence="10" type="ORF">M493_11460</name>
</gene>
<comment type="subcellular location">
    <subcellularLocation>
        <location evidence="1">Membrane</location>
        <topology evidence="1">Lipid-anchor</topology>
    </subcellularLocation>
</comment>
<feature type="domain" description="Spore germination protein N-terminal" evidence="9">
    <location>
        <begin position="28"/>
        <end position="204"/>
    </location>
</feature>
<evidence type="ECO:0000256" key="6">
    <source>
        <dbReference type="ARBA" id="ARBA00023139"/>
    </source>
</evidence>
<dbReference type="InterPro" id="IPR046953">
    <property type="entry name" value="Spore_GerAC-like_C"/>
</dbReference>
<dbReference type="NCBIfam" id="TIGR02887">
    <property type="entry name" value="spore_ger_x_C"/>
    <property type="match status" value="1"/>
</dbReference>
<dbReference type="Pfam" id="PF25198">
    <property type="entry name" value="Spore_GerAC_N"/>
    <property type="match status" value="1"/>
</dbReference>
<dbReference type="InterPro" id="IPR057336">
    <property type="entry name" value="GerAC_N"/>
</dbReference>